<protein>
    <submittedName>
        <fullName evidence="1">CO dehydrogenase/acetyl-CoA synthase alpha subunit</fullName>
    </submittedName>
</protein>
<comment type="caution">
    <text evidence="1">The sequence shown here is derived from an EMBL/GenBank/DDBJ whole genome shotgun (WGS) entry which is preliminary data.</text>
</comment>
<accession>A0ABD5CMW0</accession>
<name>A0ABD5CMW0_9BURK</name>
<evidence type="ECO:0000313" key="1">
    <source>
        <dbReference type="EMBL" id="MDR6206398.1"/>
    </source>
</evidence>
<dbReference type="Proteomes" id="UP001245184">
    <property type="component" value="Unassembled WGS sequence"/>
</dbReference>
<gene>
    <name evidence="1" type="ORF">QF025_005118</name>
</gene>
<reference evidence="1 2" key="1">
    <citation type="submission" date="2023-08" db="EMBL/GenBank/DDBJ databases">
        <title>Genome sequencing of plant associated microbes to promote plant fitness in Sorghum bicolor and Oryza sativa.</title>
        <authorList>
            <person name="Coleman-Derr D."/>
        </authorList>
    </citation>
    <scope>NUCLEOTIDE SEQUENCE [LARGE SCALE GENOMIC DNA]</scope>
    <source>
        <strain evidence="1 2">SLBN-33</strain>
    </source>
</reference>
<organism evidence="1 2">
    <name type="scientific">Paraburkholderia graminis</name>
    <dbReference type="NCBI Taxonomy" id="60548"/>
    <lineage>
        <taxon>Bacteria</taxon>
        <taxon>Pseudomonadati</taxon>
        <taxon>Pseudomonadota</taxon>
        <taxon>Betaproteobacteria</taxon>
        <taxon>Burkholderiales</taxon>
        <taxon>Burkholderiaceae</taxon>
        <taxon>Paraburkholderia</taxon>
    </lineage>
</organism>
<evidence type="ECO:0000313" key="2">
    <source>
        <dbReference type="Proteomes" id="UP001245184"/>
    </source>
</evidence>
<proteinExistence type="predicted"/>
<dbReference type="AlphaFoldDB" id="A0ABD5CMW0"/>
<dbReference type="RefSeq" id="WP_307259019.1">
    <property type="nucleotide sequence ID" value="NZ_ATXV01000001.1"/>
</dbReference>
<sequence>MGTTATLDCYESDDGKTSWRLYEELFESGAVYLEVTGVAVASNSPRRRRPAS</sequence>
<dbReference type="EMBL" id="JAVIZN010000002">
    <property type="protein sequence ID" value="MDR6206398.1"/>
    <property type="molecule type" value="Genomic_DNA"/>
</dbReference>